<feature type="compositionally biased region" description="Basic residues" evidence="1">
    <location>
        <begin position="110"/>
        <end position="120"/>
    </location>
</feature>
<dbReference type="EMBL" id="JAVRRG010000025">
    <property type="protein sequence ID" value="KAK5095855.1"/>
    <property type="molecule type" value="Genomic_DNA"/>
</dbReference>
<name>A0ABR0KIK4_9EURO</name>
<evidence type="ECO:0000313" key="3">
    <source>
        <dbReference type="Proteomes" id="UP001345013"/>
    </source>
</evidence>
<reference evidence="2 3" key="1">
    <citation type="submission" date="2023-08" db="EMBL/GenBank/DDBJ databases">
        <title>Black Yeasts Isolated from many extreme environments.</title>
        <authorList>
            <person name="Coleine C."/>
            <person name="Stajich J.E."/>
            <person name="Selbmann L."/>
        </authorList>
    </citation>
    <scope>NUCLEOTIDE SEQUENCE [LARGE SCALE GENOMIC DNA]</scope>
    <source>
        <strain evidence="2 3">CCFEE 5885</strain>
    </source>
</reference>
<organism evidence="2 3">
    <name type="scientific">Lithohypha guttulata</name>
    <dbReference type="NCBI Taxonomy" id="1690604"/>
    <lineage>
        <taxon>Eukaryota</taxon>
        <taxon>Fungi</taxon>
        <taxon>Dikarya</taxon>
        <taxon>Ascomycota</taxon>
        <taxon>Pezizomycotina</taxon>
        <taxon>Eurotiomycetes</taxon>
        <taxon>Chaetothyriomycetidae</taxon>
        <taxon>Chaetothyriales</taxon>
        <taxon>Trichomeriaceae</taxon>
        <taxon>Lithohypha</taxon>
    </lineage>
</organism>
<feature type="region of interest" description="Disordered" evidence="1">
    <location>
        <begin position="193"/>
        <end position="261"/>
    </location>
</feature>
<feature type="compositionally biased region" description="Polar residues" evidence="1">
    <location>
        <begin position="193"/>
        <end position="217"/>
    </location>
</feature>
<dbReference type="PANTHER" id="PTHR28061">
    <property type="entry name" value="INO EIGHTY SUBUNIT 4"/>
    <property type="match status" value="1"/>
</dbReference>
<proteinExistence type="predicted"/>
<comment type="caution">
    <text evidence="2">The sequence shown here is derived from an EMBL/GenBank/DDBJ whole genome shotgun (WGS) entry which is preliminary data.</text>
</comment>
<dbReference type="PANTHER" id="PTHR28061:SF1">
    <property type="entry name" value="INO80 COMPLEX SUBUNIT 4"/>
    <property type="match status" value="1"/>
</dbReference>
<accession>A0ABR0KIK4</accession>
<feature type="compositionally biased region" description="Low complexity" evidence="1">
    <location>
        <begin position="40"/>
        <end position="49"/>
    </location>
</feature>
<evidence type="ECO:0000256" key="1">
    <source>
        <dbReference type="SAM" id="MobiDB-lite"/>
    </source>
</evidence>
<keyword evidence="3" id="KW-1185">Reference proteome</keyword>
<feature type="compositionally biased region" description="Basic and acidic residues" evidence="1">
    <location>
        <begin position="121"/>
        <end position="131"/>
    </location>
</feature>
<dbReference type="InterPro" id="IPR013175">
    <property type="entry name" value="INO80_su_Ies4"/>
</dbReference>
<evidence type="ECO:0000313" key="2">
    <source>
        <dbReference type="EMBL" id="KAK5095855.1"/>
    </source>
</evidence>
<gene>
    <name evidence="2" type="ORF">LTR24_002819</name>
</gene>
<feature type="compositionally biased region" description="Polar residues" evidence="1">
    <location>
        <begin position="60"/>
        <end position="92"/>
    </location>
</feature>
<dbReference type="Pfam" id="PF08193">
    <property type="entry name" value="INO80_Ies4"/>
    <property type="match status" value="1"/>
</dbReference>
<sequence length="261" mass="27673">MSTTPTTNGRVDKTSKKQSKIIVLSIPPTVLKRFLPQKESPSVASSPAPTVEEPPKLKTAASQEHTSEANSTPLPTQDAPSPGGTTHKQPPSVNGVKRSTPMPADGMLKPRGRPGPKKKPRLEDGTIDHSQTKPTTTTVNHKLGPKANTGFINANLRALDRTGTPCRKWARKGLQLKSFTGHVWELSSWRGSETSALANGTSDSSNKDVSMQSSSDQRPSEKSDAAAGSHSGDHADKMEIFTPAASSPPPVLAPLSLSLQP</sequence>
<dbReference type="Proteomes" id="UP001345013">
    <property type="component" value="Unassembled WGS sequence"/>
</dbReference>
<feature type="region of interest" description="Disordered" evidence="1">
    <location>
        <begin position="1"/>
        <end position="146"/>
    </location>
</feature>
<protein>
    <submittedName>
        <fullName evidence="2">Uncharacterized protein</fullName>
    </submittedName>
</protein>